<organism evidence="1 2">
    <name type="scientific">Favolaschia claudopus</name>
    <dbReference type="NCBI Taxonomy" id="2862362"/>
    <lineage>
        <taxon>Eukaryota</taxon>
        <taxon>Fungi</taxon>
        <taxon>Dikarya</taxon>
        <taxon>Basidiomycota</taxon>
        <taxon>Agaricomycotina</taxon>
        <taxon>Agaricomycetes</taxon>
        <taxon>Agaricomycetidae</taxon>
        <taxon>Agaricales</taxon>
        <taxon>Marasmiineae</taxon>
        <taxon>Mycenaceae</taxon>
        <taxon>Favolaschia</taxon>
    </lineage>
</organism>
<dbReference type="EMBL" id="JAWWNJ010000024">
    <property type="protein sequence ID" value="KAK7031821.1"/>
    <property type="molecule type" value="Genomic_DNA"/>
</dbReference>
<gene>
    <name evidence="1" type="ORF">R3P38DRAFT_2925786</name>
</gene>
<comment type="caution">
    <text evidence="1">The sequence shown here is derived from an EMBL/GenBank/DDBJ whole genome shotgun (WGS) entry which is preliminary data.</text>
</comment>
<reference evidence="1 2" key="1">
    <citation type="journal article" date="2024" name="J Genomics">
        <title>Draft genome sequencing and assembly of Favolaschia claudopus CIRM-BRFM 2984 isolated from oak limbs.</title>
        <authorList>
            <person name="Navarro D."/>
            <person name="Drula E."/>
            <person name="Chaduli D."/>
            <person name="Cazenave R."/>
            <person name="Ahrendt S."/>
            <person name="Wang J."/>
            <person name="Lipzen A."/>
            <person name="Daum C."/>
            <person name="Barry K."/>
            <person name="Grigoriev I.V."/>
            <person name="Favel A."/>
            <person name="Rosso M.N."/>
            <person name="Martin F."/>
        </authorList>
    </citation>
    <scope>NUCLEOTIDE SEQUENCE [LARGE SCALE GENOMIC DNA]</scope>
    <source>
        <strain evidence="1 2">CIRM-BRFM 2984</strain>
    </source>
</reference>
<dbReference type="Proteomes" id="UP001362999">
    <property type="component" value="Unassembled WGS sequence"/>
</dbReference>
<evidence type="ECO:0000313" key="1">
    <source>
        <dbReference type="EMBL" id="KAK7031821.1"/>
    </source>
</evidence>
<dbReference type="AlphaFoldDB" id="A0AAW0BYC0"/>
<feature type="non-terminal residue" evidence="1">
    <location>
        <position position="191"/>
    </location>
</feature>
<keyword evidence="2" id="KW-1185">Reference proteome</keyword>
<evidence type="ECO:0000313" key="2">
    <source>
        <dbReference type="Proteomes" id="UP001362999"/>
    </source>
</evidence>
<sequence>MRYSIDGLWDMHRHILQHARFALVETRVDVRFGIVLPPDPRKEGDVMALPPLTGNFTAEDTLEIPHALPSVKELAVIVDSYSARTDREHLLLRLTPHLDNEDVSDDGFEIGSSYTTTPTLVAARHLTTIFLGCDNGMQLAFGLFHGMLRARWDSDECALHTAKLFVHSEVGIVDARSGSLSMSDESNGAGR</sequence>
<name>A0AAW0BYC0_9AGAR</name>
<accession>A0AAW0BYC0</accession>
<proteinExistence type="predicted"/>
<protein>
    <submittedName>
        <fullName evidence="1">Uncharacterized protein</fullName>
    </submittedName>
</protein>